<evidence type="ECO:0000256" key="5">
    <source>
        <dbReference type="ARBA" id="ARBA00022618"/>
    </source>
</evidence>
<dbReference type="InterPro" id="IPR044068">
    <property type="entry name" value="CB"/>
</dbReference>
<proteinExistence type="inferred from homology"/>
<dbReference type="HAMAP" id="MF_01808">
    <property type="entry name" value="Recomb_XerC_XerD"/>
    <property type="match status" value="1"/>
</dbReference>
<dbReference type="CDD" id="cd00798">
    <property type="entry name" value="INT_XerDC_C"/>
    <property type="match status" value="1"/>
</dbReference>
<comment type="subcellular location">
    <subcellularLocation>
        <location evidence="1 11">Cytoplasm</location>
    </subcellularLocation>
</comment>
<keyword evidence="10 11" id="KW-0131">Cell cycle</keyword>
<dbReference type="InterPro" id="IPR050090">
    <property type="entry name" value="Tyrosine_recombinase_XerCD"/>
</dbReference>
<evidence type="ECO:0000259" key="13">
    <source>
        <dbReference type="PROSITE" id="PS51900"/>
    </source>
</evidence>
<dbReference type="InterPro" id="IPR013762">
    <property type="entry name" value="Integrase-like_cat_sf"/>
</dbReference>
<dbReference type="PANTHER" id="PTHR30349">
    <property type="entry name" value="PHAGE INTEGRASE-RELATED"/>
    <property type="match status" value="1"/>
</dbReference>
<dbReference type="InterPro" id="IPR004107">
    <property type="entry name" value="Integrase_SAM-like_N"/>
</dbReference>
<keyword evidence="8 11" id="KW-0238">DNA-binding</keyword>
<gene>
    <name evidence="11 14" type="primary">xerD</name>
    <name evidence="14" type="ORF">GCM10022381_01000</name>
</gene>
<feature type="active site" evidence="11">
    <location>
        <position position="246"/>
    </location>
</feature>
<evidence type="ECO:0000256" key="3">
    <source>
        <dbReference type="ARBA" id="ARBA00015810"/>
    </source>
</evidence>
<evidence type="ECO:0000256" key="4">
    <source>
        <dbReference type="ARBA" id="ARBA00022490"/>
    </source>
</evidence>
<dbReference type="PROSITE" id="PS51900">
    <property type="entry name" value="CB"/>
    <property type="match status" value="1"/>
</dbReference>
<dbReference type="HAMAP" id="MF_01807">
    <property type="entry name" value="Recomb_XerD"/>
    <property type="match status" value="1"/>
</dbReference>
<dbReference type="Pfam" id="PF00589">
    <property type="entry name" value="Phage_integrase"/>
    <property type="match status" value="1"/>
</dbReference>
<keyword evidence="5 11" id="KW-0132">Cell division</keyword>
<feature type="active site" evidence="11">
    <location>
        <position position="151"/>
    </location>
</feature>
<comment type="subunit">
    <text evidence="11">Forms a cyclic heterotetrameric complex composed of two molecules of XerC and two molecules of XerD.</text>
</comment>
<name>A0ABP7JZG8_9MICO</name>
<dbReference type="NCBIfam" id="NF001399">
    <property type="entry name" value="PRK00283.1"/>
    <property type="match status" value="1"/>
</dbReference>
<feature type="active site" description="O-(3'-phospho-DNA)-tyrosine intermediate" evidence="11">
    <location>
        <position position="281"/>
    </location>
</feature>
<dbReference type="PANTHER" id="PTHR30349:SF81">
    <property type="entry name" value="TYROSINE RECOMBINASE XERC"/>
    <property type="match status" value="1"/>
</dbReference>
<comment type="caution">
    <text evidence="14">The sequence shown here is derived from an EMBL/GenBank/DDBJ whole genome shotgun (WGS) entry which is preliminary data.</text>
</comment>
<comment type="similarity">
    <text evidence="2 11">Belongs to the 'phage' integrase family. XerD subfamily.</text>
</comment>
<dbReference type="InterPro" id="IPR011932">
    <property type="entry name" value="Recomb_XerD"/>
</dbReference>
<dbReference type="Proteomes" id="UP001501803">
    <property type="component" value="Unassembled WGS sequence"/>
</dbReference>
<dbReference type="Pfam" id="PF02899">
    <property type="entry name" value="Phage_int_SAM_1"/>
    <property type="match status" value="1"/>
</dbReference>
<evidence type="ECO:0000256" key="6">
    <source>
        <dbReference type="ARBA" id="ARBA00022829"/>
    </source>
</evidence>
<dbReference type="InterPro" id="IPR023009">
    <property type="entry name" value="Tyrosine_recombinase_XerC/XerD"/>
</dbReference>
<feature type="active site" evidence="11">
    <location>
        <position position="272"/>
    </location>
</feature>
<dbReference type="EMBL" id="BAABCN010000002">
    <property type="protein sequence ID" value="GAA3860311.1"/>
    <property type="molecule type" value="Genomic_DNA"/>
</dbReference>
<dbReference type="InterPro" id="IPR010998">
    <property type="entry name" value="Integrase_recombinase_N"/>
</dbReference>
<evidence type="ECO:0000256" key="8">
    <source>
        <dbReference type="ARBA" id="ARBA00023125"/>
    </source>
</evidence>
<dbReference type="RefSeq" id="WP_345061225.1">
    <property type="nucleotide sequence ID" value="NZ_BAABCN010000002.1"/>
</dbReference>
<organism evidence="14 15">
    <name type="scientific">Leifsonia kafniensis</name>
    <dbReference type="NCBI Taxonomy" id="475957"/>
    <lineage>
        <taxon>Bacteria</taxon>
        <taxon>Bacillati</taxon>
        <taxon>Actinomycetota</taxon>
        <taxon>Actinomycetes</taxon>
        <taxon>Micrococcales</taxon>
        <taxon>Microbacteriaceae</taxon>
        <taxon>Leifsonia</taxon>
    </lineage>
</organism>
<evidence type="ECO:0000313" key="14">
    <source>
        <dbReference type="EMBL" id="GAA3860311.1"/>
    </source>
</evidence>
<feature type="active site" evidence="11">
    <location>
        <position position="249"/>
    </location>
</feature>
<dbReference type="SUPFAM" id="SSF56349">
    <property type="entry name" value="DNA breaking-rejoining enzymes"/>
    <property type="match status" value="1"/>
</dbReference>
<feature type="active site" evidence="11">
    <location>
        <position position="174"/>
    </location>
</feature>
<accession>A0ABP7JZG8</accession>
<dbReference type="Gene3D" id="1.10.443.10">
    <property type="entry name" value="Intergrase catalytic core"/>
    <property type="match status" value="1"/>
</dbReference>
<evidence type="ECO:0000313" key="15">
    <source>
        <dbReference type="Proteomes" id="UP001501803"/>
    </source>
</evidence>
<evidence type="ECO:0000256" key="2">
    <source>
        <dbReference type="ARBA" id="ARBA00010450"/>
    </source>
</evidence>
<comment type="function">
    <text evidence="11">Site-specific tyrosine recombinase, which acts by catalyzing the cutting and rejoining of the recombining DNA molecules. The XerC-XerD complex is essential to convert dimers of the bacterial chromosome into monomers to permit their segregation at cell division. It also contributes to the segregational stability of plasmids.</text>
</comment>
<evidence type="ECO:0000256" key="1">
    <source>
        <dbReference type="ARBA" id="ARBA00004496"/>
    </source>
</evidence>
<dbReference type="SUPFAM" id="SSF47823">
    <property type="entry name" value="lambda integrase-like, N-terminal domain"/>
    <property type="match status" value="1"/>
</dbReference>
<keyword evidence="6 11" id="KW-0159">Chromosome partition</keyword>
<evidence type="ECO:0000256" key="7">
    <source>
        <dbReference type="ARBA" id="ARBA00022908"/>
    </source>
</evidence>
<evidence type="ECO:0000256" key="9">
    <source>
        <dbReference type="ARBA" id="ARBA00023172"/>
    </source>
</evidence>
<evidence type="ECO:0000259" key="12">
    <source>
        <dbReference type="PROSITE" id="PS51898"/>
    </source>
</evidence>
<reference evidence="15" key="1">
    <citation type="journal article" date="2019" name="Int. J. Syst. Evol. Microbiol.">
        <title>The Global Catalogue of Microorganisms (GCM) 10K type strain sequencing project: providing services to taxonomists for standard genome sequencing and annotation.</title>
        <authorList>
            <consortium name="The Broad Institute Genomics Platform"/>
            <consortium name="The Broad Institute Genome Sequencing Center for Infectious Disease"/>
            <person name="Wu L."/>
            <person name="Ma J."/>
        </authorList>
    </citation>
    <scope>NUCLEOTIDE SEQUENCE [LARGE SCALE GENOMIC DNA]</scope>
    <source>
        <strain evidence="15">JCM 17021</strain>
    </source>
</reference>
<feature type="domain" description="Tyr recombinase" evidence="12">
    <location>
        <begin position="111"/>
        <end position="294"/>
    </location>
</feature>
<dbReference type="NCBIfam" id="TIGR02225">
    <property type="entry name" value="recomb_XerD"/>
    <property type="match status" value="1"/>
</dbReference>
<dbReference type="InterPro" id="IPR002104">
    <property type="entry name" value="Integrase_catalytic"/>
</dbReference>
<keyword evidence="4 11" id="KW-0963">Cytoplasm</keyword>
<dbReference type="InterPro" id="IPR011010">
    <property type="entry name" value="DNA_brk_join_enz"/>
</dbReference>
<dbReference type="PROSITE" id="PS51898">
    <property type="entry name" value="TYR_RECOMBINASE"/>
    <property type="match status" value="1"/>
</dbReference>
<keyword evidence="15" id="KW-1185">Reference proteome</keyword>
<evidence type="ECO:0000256" key="11">
    <source>
        <dbReference type="HAMAP-Rule" id="MF_01807"/>
    </source>
</evidence>
<protein>
    <recommendedName>
        <fullName evidence="3 11">Tyrosine recombinase XerD</fullName>
    </recommendedName>
</protein>
<sequence>MSIETAVDSYLRHVSIERGLAANTVAAYRRDLVIYADWLSFSGLDDLRGVSSAHISEFVRFLGTREEAPLTASSVARILSSVRGFHRFLLEESVVETDVAYDTKPPKLGSRLPKAISIEQVNALLAATDGDEVQQLRDKALLELLYATGARVSEVVTLNVDDVLEEDVVRLTGKGSKQRIVPLGSFARAAIDSYLVRARPLLSVRGSATPALFLGMRGARVSRQNAWLIIKAAAERAELTVEVSPHTLRHSFATHLLAGGADVRVVQELLGHSSVATTQIYTLVTADTLRDMYTTAHPRAR</sequence>
<keyword evidence="9 11" id="KW-0233">DNA recombination</keyword>
<feature type="domain" description="Core-binding (CB)" evidence="13">
    <location>
        <begin position="1"/>
        <end position="90"/>
    </location>
</feature>
<evidence type="ECO:0000256" key="10">
    <source>
        <dbReference type="ARBA" id="ARBA00023306"/>
    </source>
</evidence>
<keyword evidence="7 11" id="KW-0229">DNA integration</keyword>
<dbReference type="Gene3D" id="1.10.150.130">
    <property type="match status" value="1"/>
</dbReference>